<evidence type="ECO:0000256" key="2">
    <source>
        <dbReference type="ARBA" id="ARBA00009843"/>
    </source>
</evidence>
<evidence type="ECO:0000259" key="9">
    <source>
        <dbReference type="Pfam" id="PF03600"/>
    </source>
</evidence>
<feature type="transmembrane region" description="Helical" evidence="8">
    <location>
        <begin position="53"/>
        <end position="69"/>
    </location>
</feature>
<feature type="transmembrane region" description="Helical" evidence="8">
    <location>
        <begin position="174"/>
        <end position="194"/>
    </location>
</feature>
<feature type="transmembrane region" description="Helical" evidence="8">
    <location>
        <begin position="273"/>
        <end position="291"/>
    </location>
</feature>
<dbReference type="PANTHER" id="PTHR43568">
    <property type="entry name" value="P PROTEIN"/>
    <property type="match status" value="1"/>
</dbReference>
<name>A0A7V4KED4_FERPE</name>
<accession>A0A7V4KED4</accession>
<comment type="caution">
    <text evidence="10">The sequence shown here is derived from an EMBL/GenBank/DDBJ whole genome shotgun (WGS) entry which is preliminary data.</text>
</comment>
<evidence type="ECO:0000256" key="5">
    <source>
        <dbReference type="ARBA" id="ARBA00022692"/>
    </source>
</evidence>
<keyword evidence="3" id="KW-0813">Transport</keyword>
<dbReference type="InterPro" id="IPR004680">
    <property type="entry name" value="Cit_transptr-like_dom"/>
</dbReference>
<keyword evidence="4" id="KW-1003">Cell membrane</keyword>
<dbReference type="InterPro" id="IPR051475">
    <property type="entry name" value="Diverse_Ion_Transporter"/>
</dbReference>
<organism evidence="10">
    <name type="scientific">Fervidobacterium pennivorans</name>
    <dbReference type="NCBI Taxonomy" id="93466"/>
    <lineage>
        <taxon>Bacteria</taxon>
        <taxon>Thermotogati</taxon>
        <taxon>Thermotogota</taxon>
        <taxon>Thermotogae</taxon>
        <taxon>Thermotogales</taxon>
        <taxon>Fervidobacteriaceae</taxon>
        <taxon>Fervidobacterium</taxon>
    </lineage>
</organism>
<feature type="transmembrane region" description="Helical" evidence="8">
    <location>
        <begin position="244"/>
        <end position="261"/>
    </location>
</feature>
<evidence type="ECO:0000256" key="8">
    <source>
        <dbReference type="SAM" id="Phobius"/>
    </source>
</evidence>
<comment type="similarity">
    <text evidence="2">Belongs to the CitM (TC 2.A.11) transporter family.</text>
</comment>
<dbReference type="GO" id="GO:0005886">
    <property type="term" value="C:plasma membrane"/>
    <property type="evidence" value="ECO:0007669"/>
    <property type="project" value="UniProtKB-SubCell"/>
</dbReference>
<proteinExistence type="inferred from homology"/>
<evidence type="ECO:0000256" key="1">
    <source>
        <dbReference type="ARBA" id="ARBA00004651"/>
    </source>
</evidence>
<dbReference type="InterPro" id="IPR000802">
    <property type="entry name" value="Arsenical_pump_ArsB"/>
</dbReference>
<gene>
    <name evidence="10" type="ORF">ENT78_08435</name>
</gene>
<feature type="transmembrane region" description="Helical" evidence="8">
    <location>
        <begin position="401"/>
        <end position="422"/>
    </location>
</feature>
<reference evidence="10" key="1">
    <citation type="journal article" date="2020" name="mSystems">
        <title>Genome- and Community-Level Interaction Insights into Carbon Utilization and Element Cycling Functions of Hydrothermarchaeota in Hydrothermal Sediment.</title>
        <authorList>
            <person name="Zhou Z."/>
            <person name="Liu Y."/>
            <person name="Xu W."/>
            <person name="Pan J."/>
            <person name="Luo Z.H."/>
            <person name="Li M."/>
        </authorList>
    </citation>
    <scope>NUCLEOTIDE SEQUENCE [LARGE SCALE GENOMIC DNA]</scope>
    <source>
        <strain evidence="10">SpSt-61</strain>
    </source>
</reference>
<evidence type="ECO:0000256" key="7">
    <source>
        <dbReference type="ARBA" id="ARBA00023136"/>
    </source>
</evidence>
<feature type="transmembrane region" description="Helical" evidence="8">
    <location>
        <begin position="21"/>
        <end position="41"/>
    </location>
</feature>
<protein>
    <submittedName>
        <fullName evidence="10">Citrate transporter</fullName>
    </submittedName>
</protein>
<evidence type="ECO:0000256" key="4">
    <source>
        <dbReference type="ARBA" id="ARBA00022475"/>
    </source>
</evidence>
<dbReference type="PRINTS" id="PR00758">
    <property type="entry name" value="ARSENICPUMP"/>
</dbReference>
<feature type="domain" description="Citrate transporter-like" evidence="9">
    <location>
        <begin position="15"/>
        <end position="366"/>
    </location>
</feature>
<keyword evidence="7 8" id="KW-0472">Membrane</keyword>
<evidence type="ECO:0000313" key="10">
    <source>
        <dbReference type="EMBL" id="HGU53527.1"/>
    </source>
</evidence>
<dbReference type="Pfam" id="PF03600">
    <property type="entry name" value="CitMHS"/>
    <property type="match status" value="1"/>
</dbReference>
<feature type="transmembrane region" description="Helical" evidence="8">
    <location>
        <begin position="311"/>
        <end position="330"/>
    </location>
</feature>
<evidence type="ECO:0000256" key="6">
    <source>
        <dbReference type="ARBA" id="ARBA00022989"/>
    </source>
</evidence>
<dbReference type="PANTHER" id="PTHR43568:SF1">
    <property type="entry name" value="P PROTEIN"/>
    <property type="match status" value="1"/>
</dbReference>
<keyword evidence="5 8" id="KW-0812">Transmembrane</keyword>
<evidence type="ECO:0000256" key="3">
    <source>
        <dbReference type="ARBA" id="ARBA00022448"/>
    </source>
</evidence>
<sequence length="428" mass="47927">MKLVVLITYAFVMYFVMRGKLNKALVTMLGALFLLAIRVFHDPYEGFRESLDLNAIFFHIGMVLFIKVVEQTGLFQYLAVKTIKLTGKSISTLFFSLLFLVGIISALVDNVTTILIFIPITLAICDFLEIEAVPLVLAEIVASNIGGMITPIGDPPNVLIISAAKIPFTDFAKIMFPIGMSLLLIVSSALLLIYRKEVRVENLHFLLEGLDENKATTDKKRFIAGTFFTILVITLFILQKQTKLETSLIGLIAGFLAVLLFDKHRLNELLEKIEWEVIFFMVGIFIITGAMDHVGIMKDISNFLVKISSGSLFILSSVIVWVSGLISGFIDNIPYTATMIPIIRELPEVYPELTQIYPLWYSLSLGVSLGGNLTPIGSTSNIVALTLLKNYKNTEIPFLKFLKFTFFFVLITLLISNIYMLFLLNLVF</sequence>
<keyword evidence="6 8" id="KW-1133">Transmembrane helix</keyword>
<feature type="transmembrane region" description="Helical" evidence="8">
    <location>
        <begin position="222"/>
        <end position="238"/>
    </location>
</feature>
<dbReference type="GO" id="GO:0015105">
    <property type="term" value="F:arsenite transmembrane transporter activity"/>
    <property type="evidence" value="ECO:0007669"/>
    <property type="project" value="InterPro"/>
</dbReference>
<dbReference type="EMBL" id="DSZZ01000394">
    <property type="protein sequence ID" value="HGU53527.1"/>
    <property type="molecule type" value="Genomic_DNA"/>
</dbReference>
<dbReference type="AlphaFoldDB" id="A0A7V4KED4"/>
<comment type="subcellular location">
    <subcellularLocation>
        <location evidence="1">Cell membrane</location>
        <topology evidence="1">Multi-pass membrane protein</topology>
    </subcellularLocation>
</comment>